<feature type="region of interest" description="Disordered" evidence="1">
    <location>
        <begin position="1"/>
        <end position="55"/>
    </location>
</feature>
<dbReference type="AlphaFoldDB" id="A0A0C3PB50"/>
<dbReference type="InParanoid" id="A0A0C3PB50"/>
<evidence type="ECO:0000313" key="2">
    <source>
        <dbReference type="EMBL" id="KIO04869.1"/>
    </source>
</evidence>
<dbReference type="Proteomes" id="UP000054217">
    <property type="component" value="Unassembled WGS sequence"/>
</dbReference>
<evidence type="ECO:0000313" key="3">
    <source>
        <dbReference type="Proteomes" id="UP000054217"/>
    </source>
</evidence>
<gene>
    <name evidence="2" type="ORF">M404DRAFT_25947</name>
</gene>
<dbReference type="HOGENOM" id="CLU_133400_0_0_1"/>
<feature type="region of interest" description="Disordered" evidence="1">
    <location>
        <begin position="105"/>
        <end position="131"/>
    </location>
</feature>
<reference evidence="2 3" key="1">
    <citation type="submission" date="2014-04" db="EMBL/GenBank/DDBJ databases">
        <authorList>
            <consortium name="DOE Joint Genome Institute"/>
            <person name="Kuo A."/>
            <person name="Kohler A."/>
            <person name="Costa M.D."/>
            <person name="Nagy L.G."/>
            <person name="Floudas D."/>
            <person name="Copeland A."/>
            <person name="Barry K.W."/>
            <person name="Cichocki N."/>
            <person name="Veneault-Fourrey C."/>
            <person name="LaButti K."/>
            <person name="Lindquist E.A."/>
            <person name="Lipzen A."/>
            <person name="Lundell T."/>
            <person name="Morin E."/>
            <person name="Murat C."/>
            <person name="Sun H."/>
            <person name="Tunlid A."/>
            <person name="Henrissat B."/>
            <person name="Grigoriev I.V."/>
            <person name="Hibbett D.S."/>
            <person name="Martin F."/>
            <person name="Nordberg H.P."/>
            <person name="Cantor M.N."/>
            <person name="Hua S.X."/>
        </authorList>
    </citation>
    <scope>NUCLEOTIDE SEQUENCE [LARGE SCALE GENOMIC DNA]</scope>
    <source>
        <strain evidence="2 3">Marx 270</strain>
    </source>
</reference>
<proteinExistence type="predicted"/>
<feature type="compositionally biased region" description="Basic and acidic residues" evidence="1">
    <location>
        <begin position="105"/>
        <end position="116"/>
    </location>
</feature>
<feature type="compositionally biased region" description="Basic and acidic residues" evidence="1">
    <location>
        <begin position="13"/>
        <end position="36"/>
    </location>
</feature>
<accession>A0A0C3PB50</accession>
<reference evidence="3" key="2">
    <citation type="submission" date="2015-01" db="EMBL/GenBank/DDBJ databases">
        <title>Evolutionary Origins and Diversification of the Mycorrhizal Mutualists.</title>
        <authorList>
            <consortium name="DOE Joint Genome Institute"/>
            <consortium name="Mycorrhizal Genomics Consortium"/>
            <person name="Kohler A."/>
            <person name="Kuo A."/>
            <person name="Nagy L.G."/>
            <person name="Floudas D."/>
            <person name="Copeland A."/>
            <person name="Barry K.W."/>
            <person name="Cichocki N."/>
            <person name="Veneault-Fourrey C."/>
            <person name="LaButti K."/>
            <person name="Lindquist E.A."/>
            <person name="Lipzen A."/>
            <person name="Lundell T."/>
            <person name="Morin E."/>
            <person name="Murat C."/>
            <person name="Riley R."/>
            <person name="Ohm R."/>
            <person name="Sun H."/>
            <person name="Tunlid A."/>
            <person name="Henrissat B."/>
            <person name="Grigoriev I.V."/>
            <person name="Hibbett D.S."/>
            <person name="Martin F."/>
        </authorList>
    </citation>
    <scope>NUCLEOTIDE SEQUENCE [LARGE SCALE GENOMIC DNA]</scope>
    <source>
        <strain evidence="3">Marx 270</strain>
    </source>
</reference>
<organism evidence="2 3">
    <name type="scientific">Pisolithus tinctorius Marx 270</name>
    <dbReference type="NCBI Taxonomy" id="870435"/>
    <lineage>
        <taxon>Eukaryota</taxon>
        <taxon>Fungi</taxon>
        <taxon>Dikarya</taxon>
        <taxon>Basidiomycota</taxon>
        <taxon>Agaricomycotina</taxon>
        <taxon>Agaricomycetes</taxon>
        <taxon>Agaricomycetidae</taxon>
        <taxon>Boletales</taxon>
        <taxon>Sclerodermatineae</taxon>
        <taxon>Pisolithaceae</taxon>
        <taxon>Pisolithus</taxon>
    </lineage>
</organism>
<evidence type="ECO:0000256" key="1">
    <source>
        <dbReference type="SAM" id="MobiDB-lite"/>
    </source>
</evidence>
<dbReference type="EMBL" id="KN831969">
    <property type="protein sequence ID" value="KIO04869.1"/>
    <property type="molecule type" value="Genomic_DNA"/>
</dbReference>
<sequence length="131" mass="14211">MGPLGNCPSSLTFEDRHAEKSNSSKQWETTRARRFQESSQTHTHSHMPTPITSSSAITLDVTSPYSTLNDSLGFQTHDPSNIMVSSVGIDVTIDGLEEGYKEGYDGIADAEGKDDMMEQGDNAENARGVAE</sequence>
<keyword evidence="3" id="KW-1185">Reference proteome</keyword>
<name>A0A0C3PB50_PISTI</name>
<protein>
    <submittedName>
        <fullName evidence="2">Uncharacterized protein</fullName>
    </submittedName>
</protein>